<dbReference type="Proteomes" id="UP000292554">
    <property type="component" value="Unassembled WGS sequence"/>
</dbReference>
<reference evidence="4 5" key="1">
    <citation type="submission" date="2019-02" db="EMBL/GenBank/DDBJ databases">
        <title>Corallincola luteus sp. nov., a marine bacterium isolated from surface sediment of Bohai Sea in China.</title>
        <authorList>
            <person name="Ren Q."/>
        </authorList>
    </citation>
    <scope>NUCLEOTIDE SEQUENCE [LARGE SCALE GENOMIC DNA]</scope>
    <source>
        <strain evidence="4 5">DASS28</strain>
    </source>
</reference>
<dbReference type="CDD" id="cd13542">
    <property type="entry name" value="PBP2_FutA1_ilke"/>
    <property type="match status" value="1"/>
</dbReference>
<evidence type="ECO:0000313" key="5">
    <source>
        <dbReference type="Proteomes" id="UP000292554"/>
    </source>
</evidence>
<dbReference type="InterPro" id="IPR006059">
    <property type="entry name" value="SBP"/>
</dbReference>
<dbReference type="Gene3D" id="3.40.190.10">
    <property type="entry name" value="Periplasmic binding protein-like II"/>
    <property type="match status" value="2"/>
</dbReference>
<dbReference type="PANTHER" id="PTHR30006">
    <property type="entry name" value="THIAMINE-BINDING PERIPLASMIC PROTEIN-RELATED"/>
    <property type="match status" value="1"/>
</dbReference>
<gene>
    <name evidence="4" type="ORF">EZV61_07820</name>
</gene>
<accession>A0ABY2AME5</accession>
<proteinExistence type="inferred from homology"/>
<keyword evidence="2 3" id="KW-0732">Signal</keyword>
<protein>
    <submittedName>
        <fullName evidence="4">Fe(3+) ABC transporter substrate-binding protein</fullName>
    </submittedName>
</protein>
<evidence type="ECO:0000256" key="1">
    <source>
        <dbReference type="ARBA" id="ARBA00008520"/>
    </source>
</evidence>
<dbReference type="EMBL" id="SJXE01000002">
    <property type="protein sequence ID" value="TCI04086.1"/>
    <property type="molecule type" value="Genomic_DNA"/>
</dbReference>
<dbReference type="Pfam" id="PF13416">
    <property type="entry name" value="SBP_bac_8"/>
    <property type="match status" value="1"/>
</dbReference>
<dbReference type="SUPFAM" id="SSF53850">
    <property type="entry name" value="Periplasmic binding protein-like II"/>
    <property type="match status" value="1"/>
</dbReference>
<organism evidence="4 5">
    <name type="scientific">Corallincola luteus</name>
    <dbReference type="NCBI Taxonomy" id="1775177"/>
    <lineage>
        <taxon>Bacteria</taxon>
        <taxon>Pseudomonadati</taxon>
        <taxon>Pseudomonadota</taxon>
        <taxon>Gammaproteobacteria</taxon>
        <taxon>Alteromonadales</taxon>
        <taxon>Psychromonadaceae</taxon>
        <taxon>Corallincola</taxon>
    </lineage>
</organism>
<dbReference type="InterPro" id="IPR026045">
    <property type="entry name" value="Ferric-bd"/>
</dbReference>
<keyword evidence="5" id="KW-1185">Reference proteome</keyword>
<comment type="similarity">
    <text evidence="1">Belongs to the bacterial solute-binding protein 1 family.</text>
</comment>
<feature type="signal peptide" evidence="3">
    <location>
        <begin position="1"/>
        <end position="24"/>
    </location>
</feature>
<comment type="caution">
    <text evidence="4">The sequence shown here is derived from an EMBL/GenBank/DDBJ whole genome shotgun (WGS) entry which is preliminary data.</text>
</comment>
<name>A0ABY2AME5_9GAMM</name>
<dbReference type="PIRSF" id="PIRSF002825">
    <property type="entry name" value="CfbpA"/>
    <property type="match status" value="1"/>
</dbReference>
<evidence type="ECO:0000256" key="2">
    <source>
        <dbReference type="ARBA" id="ARBA00022729"/>
    </source>
</evidence>
<evidence type="ECO:0000256" key="3">
    <source>
        <dbReference type="SAM" id="SignalP"/>
    </source>
</evidence>
<sequence>MQMNKALLTITITLFLLFSGLAQAASSEVNVYSSRKEALVKPLLDKFTAETGIKVNLVTGKDDALITRLQKEGKRSPADLLITADAGRLYRAKQANLLQVINSDAVNSNVPAHLRDAENYWVGLTMRARPIFYVKEKVQASELSTYEALTASKWAGRICIRSSSNIYNQSLIASVIAADGETAAEAFVAGLVKNFARPPAGGDTDQLKAAAAGMCDIAIANTYYFGRLATSNKAQDQQVVNKLGVFWPNQQGRGTHVNVSGIGITQAAKNVPAATQLIEFMLTQQAQTWYAEVNNEYPVVTGVAPSATLTSWGEFKADATNLTKLGELNRRAVEVMDRAGWK</sequence>
<evidence type="ECO:0000313" key="4">
    <source>
        <dbReference type="EMBL" id="TCI04086.1"/>
    </source>
</evidence>
<feature type="chain" id="PRO_5045699571" evidence="3">
    <location>
        <begin position="25"/>
        <end position="342"/>
    </location>
</feature>
<dbReference type="PANTHER" id="PTHR30006:SF15">
    <property type="entry name" value="IRON-UTILIZATION PERIPLASMIC PROTEIN"/>
    <property type="match status" value="1"/>
</dbReference>